<dbReference type="InterPro" id="IPR006037">
    <property type="entry name" value="RCK_C"/>
</dbReference>
<dbReference type="PANTHER" id="PTHR43833:SF7">
    <property type="entry name" value="KTR SYSTEM POTASSIUM UPTAKE PROTEIN C"/>
    <property type="match status" value="1"/>
</dbReference>
<keyword evidence="4" id="KW-1185">Reference proteome</keyword>
<comment type="caution">
    <text evidence="3">The sequence shown here is derived from an EMBL/GenBank/DDBJ whole genome shotgun (WGS) entry which is preliminary data.</text>
</comment>
<dbReference type="PROSITE" id="PS51201">
    <property type="entry name" value="RCK_N"/>
    <property type="match status" value="1"/>
</dbReference>
<evidence type="ECO:0000259" key="1">
    <source>
        <dbReference type="PROSITE" id="PS51201"/>
    </source>
</evidence>
<feature type="domain" description="RCK C-terminal" evidence="2">
    <location>
        <begin position="141"/>
        <end position="219"/>
    </location>
</feature>
<dbReference type="InterPro" id="IPR003148">
    <property type="entry name" value="RCK_N"/>
</dbReference>
<dbReference type="InterPro" id="IPR036721">
    <property type="entry name" value="RCK_C_sf"/>
</dbReference>
<dbReference type="EMBL" id="SORI01000009">
    <property type="protein sequence ID" value="TDY60149.1"/>
    <property type="molecule type" value="Genomic_DNA"/>
</dbReference>
<dbReference type="SUPFAM" id="SSF116726">
    <property type="entry name" value="TrkA C-terminal domain-like"/>
    <property type="match status" value="1"/>
</dbReference>
<proteinExistence type="predicted"/>
<gene>
    <name evidence="3" type="ORF">C8D99_1092</name>
</gene>
<name>A0A4R8M4I3_9BACT</name>
<dbReference type="InterPro" id="IPR050721">
    <property type="entry name" value="Trk_Ktr_HKT_K-transport"/>
</dbReference>
<organism evidence="3 4">
    <name type="scientific">Aminivibrio pyruvatiphilus</name>
    <dbReference type="NCBI Taxonomy" id="1005740"/>
    <lineage>
        <taxon>Bacteria</taxon>
        <taxon>Thermotogati</taxon>
        <taxon>Synergistota</taxon>
        <taxon>Synergistia</taxon>
        <taxon>Synergistales</taxon>
        <taxon>Aminobacteriaceae</taxon>
        <taxon>Aminivibrio</taxon>
    </lineage>
</organism>
<evidence type="ECO:0000259" key="2">
    <source>
        <dbReference type="PROSITE" id="PS51202"/>
    </source>
</evidence>
<evidence type="ECO:0000313" key="3">
    <source>
        <dbReference type="EMBL" id="TDY60149.1"/>
    </source>
</evidence>
<dbReference type="AlphaFoldDB" id="A0A4R8M4I3"/>
<dbReference type="Gene3D" id="3.30.70.1450">
    <property type="entry name" value="Regulator of K+ conductance, C-terminal domain"/>
    <property type="match status" value="1"/>
</dbReference>
<dbReference type="RefSeq" id="WP_133957617.1">
    <property type="nucleotide sequence ID" value="NZ_SORI01000009.1"/>
</dbReference>
<dbReference type="PANTHER" id="PTHR43833">
    <property type="entry name" value="POTASSIUM CHANNEL PROTEIN 2-RELATED-RELATED"/>
    <property type="match status" value="1"/>
</dbReference>
<dbReference type="Pfam" id="PF02080">
    <property type="entry name" value="TrkA_C"/>
    <property type="match status" value="1"/>
</dbReference>
<dbReference type="InterPro" id="IPR036291">
    <property type="entry name" value="NAD(P)-bd_dom_sf"/>
</dbReference>
<dbReference type="SUPFAM" id="SSF51735">
    <property type="entry name" value="NAD(P)-binding Rossmann-fold domains"/>
    <property type="match status" value="1"/>
</dbReference>
<protein>
    <submittedName>
        <fullName evidence="3">Trk system potassium uptake protein TrkA</fullName>
    </submittedName>
</protein>
<reference evidence="3 4" key="1">
    <citation type="submission" date="2019-03" db="EMBL/GenBank/DDBJ databases">
        <title>Genomic Encyclopedia of Type Strains, Phase IV (KMG-IV): sequencing the most valuable type-strain genomes for metagenomic binning, comparative biology and taxonomic classification.</title>
        <authorList>
            <person name="Goeker M."/>
        </authorList>
    </citation>
    <scope>NUCLEOTIDE SEQUENCE [LARGE SCALE GENOMIC DNA]</scope>
    <source>
        <strain evidence="3 4">DSM 25964</strain>
    </source>
</reference>
<dbReference type="GO" id="GO:0008324">
    <property type="term" value="F:monoatomic cation transmembrane transporter activity"/>
    <property type="evidence" value="ECO:0007669"/>
    <property type="project" value="InterPro"/>
</dbReference>
<accession>A0A4R8M4I3</accession>
<feature type="domain" description="RCK N-terminal" evidence="1">
    <location>
        <begin position="5"/>
        <end position="122"/>
    </location>
</feature>
<dbReference type="PROSITE" id="PS51202">
    <property type="entry name" value="RCK_C"/>
    <property type="match status" value="1"/>
</dbReference>
<dbReference type="OrthoDB" id="9776294at2"/>
<dbReference type="Proteomes" id="UP000295066">
    <property type="component" value="Unassembled WGS sequence"/>
</dbReference>
<evidence type="ECO:0000313" key="4">
    <source>
        <dbReference type="Proteomes" id="UP000295066"/>
    </source>
</evidence>
<dbReference type="Pfam" id="PF02254">
    <property type="entry name" value="TrkA_N"/>
    <property type="match status" value="1"/>
</dbReference>
<dbReference type="Gene3D" id="3.40.50.720">
    <property type="entry name" value="NAD(P)-binding Rossmann-like Domain"/>
    <property type="match status" value="1"/>
</dbReference>
<sequence>MKKEEKVVLVVGLGRFGQSLCKTLSEFHNQVIAVDNDSECVEETAGLVDFCVQADATDAEALAKCGAKEADIAVVAIGESVEASILATTILKDLGVPYVIARAENDIHARVLARVGANRVIFPERDMGERLAQLLVHPWMSHFAQVPGSLFYVGEIRPIPEMVGKTLAELDFRIRYNAVVLTINRGGKRFIPRAETTIEAGDMILVAGQREDLTKWVEE</sequence>
<dbReference type="GO" id="GO:0006813">
    <property type="term" value="P:potassium ion transport"/>
    <property type="evidence" value="ECO:0007669"/>
    <property type="project" value="InterPro"/>
</dbReference>